<keyword evidence="5 6" id="KW-0472">Membrane</keyword>
<protein>
    <submittedName>
        <fullName evidence="7">Polysaccharide biosynthesis protein</fullName>
    </submittedName>
</protein>
<feature type="transmembrane region" description="Helical" evidence="6">
    <location>
        <begin position="295"/>
        <end position="316"/>
    </location>
</feature>
<keyword evidence="4 6" id="KW-1133">Transmembrane helix</keyword>
<sequence length="480" mass="53956">MKKKKRPDIRVNFVFNAIKSVMVIVFPLISFPYISRVLGVEGLGKFQYCYSVISYFILFASLGISTYAVREAAKRREDKNKFSQLVKEIFTINLITTAIVYLVLLIFFVSGAFTGREKIMLVCSLCIIGSTLCVDWLYQALEQYVYISIRTIVLQILSLVLTFLLIKSEKDVLTYTALYVFSTYGYCFLNLFQMRKYVNFRVTGKLQLKKHLRPIIVIFGATLSVSIYMNMDTVMLGAICGDYQVGLYSAAVKINNVVKIIINSISVVLLPRLVEYIAKGQKEEYEKLFKRGAELNLFLSTASTAGLFVLIRPIILLFSGKDYLPAMWTGRVLALRLVFSALDNIFYNQVLIPTENENKALIGTAAGAVSNLILNAILIPQYQEMGAAIATVISETVVFVYFICATRKIIRLRIILGGAPKFLVASGIMGFVINYLMKYINGAFLQLLVLVPVGALIYIVILGVIYLVGKGNIDNLRYRK</sequence>
<comment type="caution">
    <text evidence="7">The sequence shown here is derived from an EMBL/GenBank/DDBJ whole genome shotgun (WGS) entry which is preliminary data.</text>
</comment>
<reference evidence="8" key="1">
    <citation type="submission" date="2018-09" db="EMBL/GenBank/DDBJ databases">
        <title>Draft Genome Sequence of Mediterraneibacter sp. KCTC 15684.</title>
        <authorList>
            <person name="Kim J.S."/>
            <person name="Han K.I."/>
            <person name="Suh M.K."/>
            <person name="Lee K.C."/>
            <person name="Eom M.K."/>
            <person name="Lee J.H."/>
            <person name="Park S.H."/>
            <person name="Kang S.W."/>
            <person name="Park J.E."/>
            <person name="Oh B.S."/>
            <person name="Yu S.Y."/>
            <person name="Choi S.H."/>
            <person name="Lee D.H."/>
            <person name="Yoon H."/>
            <person name="Kim B."/>
            <person name="Yang S.J."/>
            <person name="Lee J.S."/>
        </authorList>
    </citation>
    <scope>NUCLEOTIDE SEQUENCE [LARGE SCALE GENOMIC DNA]</scope>
    <source>
        <strain evidence="8">KCTC 15684</strain>
    </source>
</reference>
<dbReference type="GO" id="GO:0005886">
    <property type="term" value="C:plasma membrane"/>
    <property type="evidence" value="ECO:0007669"/>
    <property type="project" value="UniProtKB-SubCell"/>
</dbReference>
<feature type="transmembrane region" description="Helical" evidence="6">
    <location>
        <begin position="46"/>
        <end position="69"/>
    </location>
</feature>
<organism evidence="7 8">
    <name type="scientific">Mediterraneibacter butyricigenes</name>
    <dbReference type="NCBI Taxonomy" id="2316025"/>
    <lineage>
        <taxon>Bacteria</taxon>
        <taxon>Bacillati</taxon>
        <taxon>Bacillota</taxon>
        <taxon>Clostridia</taxon>
        <taxon>Lachnospirales</taxon>
        <taxon>Lachnospiraceae</taxon>
        <taxon>Mediterraneibacter</taxon>
    </lineage>
</organism>
<accession>A0A391NZR5</accession>
<evidence type="ECO:0000313" key="7">
    <source>
        <dbReference type="EMBL" id="GCA66090.1"/>
    </source>
</evidence>
<feature type="transmembrane region" description="Helical" evidence="6">
    <location>
        <begin position="328"/>
        <end position="348"/>
    </location>
</feature>
<evidence type="ECO:0000313" key="8">
    <source>
        <dbReference type="Proteomes" id="UP000265643"/>
    </source>
</evidence>
<feature type="transmembrane region" description="Helical" evidence="6">
    <location>
        <begin position="145"/>
        <end position="166"/>
    </location>
</feature>
<feature type="transmembrane region" description="Helical" evidence="6">
    <location>
        <begin position="385"/>
        <end position="403"/>
    </location>
</feature>
<comment type="subcellular location">
    <subcellularLocation>
        <location evidence="1">Cell membrane</location>
        <topology evidence="1">Multi-pass membrane protein</topology>
    </subcellularLocation>
</comment>
<proteinExistence type="predicted"/>
<keyword evidence="8" id="KW-1185">Reference proteome</keyword>
<name>A0A391NZR5_9FIRM</name>
<evidence type="ECO:0000256" key="2">
    <source>
        <dbReference type="ARBA" id="ARBA00022475"/>
    </source>
</evidence>
<gene>
    <name evidence="7" type="ORF">KGMB01110_05260</name>
</gene>
<evidence type="ECO:0000256" key="3">
    <source>
        <dbReference type="ARBA" id="ARBA00022692"/>
    </source>
</evidence>
<feature type="transmembrane region" description="Helical" evidence="6">
    <location>
        <begin position="360"/>
        <end position="379"/>
    </location>
</feature>
<feature type="transmembrane region" description="Helical" evidence="6">
    <location>
        <begin position="415"/>
        <end position="437"/>
    </location>
</feature>
<feature type="transmembrane region" description="Helical" evidence="6">
    <location>
        <begin position="119"/>
        <end position="138"/>
    </location>
</feature>
<feature type="transmembrane region" description="Helical" evidence="6">
    <location>
        <begin position="172"/>
        <end position="192"/>
    </location>
</feature>
<dbReference type="InterPro" id="IPR002797">
    <property type="entry name" value="Polysacc_synth"/>
</dbReference>
<dbReference type="EMBL" id="BHGK01000001">
    <property type="protein sequence ID" value="GCA66090.1"/>
    <property type="molecule type" value="Genomic_DNA"/>
</dbReference>
<evidence type="ECO:0000256" key="4">
    <source>
        <dbReference type="ARBA" id="ARBA00022989"/>
    </source>
</evidence>
<feature type="transmembrane region" description="Helical" evidence="6">
    <location>
        <begin position="12"/>
        <end position="34"/>
    </location>
</feature>
<dbReference type="Proteomes" id="UP000265643">
    <property type="component" value="Unassembled WGS sequence"/>
</dbReference>
<keyword evidence="2" id="KW-1003">Cell membrane</keyword>
<dbReference type="AlphaFoldDB" id="A0A391NZR5"/>
<dbReference type="PANTHER" id="PTHR30250">
    <property type="entry name" value="PST FAMILY PREDICTED COLANIC ACID TRANSPORTER"/>
    <property type="match status" value="1"/>
</dbReference>
<dbReference type="PANTHER" id="PTHR30250:SF11">
    <property type="entry name" value="O-ANTIGEN TRANSPORTER-RELATED"/>
    <property type="match status" value="1"/>
</dbReference>
<feature type="transmembrane region" description="Helical" evidence="6">
    <location>
        <begin position="443"/>
        <end position="469"/>
    </location>
</feature>
<dbReference type="CDD" id="cd13128">
    <property type="entry name" value="MATE_Wzx_like"/>
    <property type="match status" value="1"/>
</dbReference>
<dbReference type="InterPro" id="IPR050833">
    <property type="entry name" value="Poly_Biosynth_Transport"/>
</dbReference>
<keyword evidence="3 6" id="KW-0812">Transmembrane</keyword>
<feature type="transmembrane region" description="Helical" evidence="6">
    <location>
        <begin position="90"/>
        <end position="113"/>
    </location>
</feature>
<evidence type="ECO:0000256" key="5">
    <source>
        <dbReference type="ARBA" id="ARBA00023136"/>
    </source>
</evidence>
<evidence type="ECO:0000256" key="6">
    <source>
        <dbReference type="SAM" id="Phobius"/>
    </source>
</evidence>
<feature type="transmembrane region" description="Helical" evidence="6">
    <location>
        <begin position="257"/>
        <end position="274"/>
    </location>
</feature>
<dbReference type="Pfam" id="PF01943">
    <property type="entry name" value="Polysacc_synt"/>
    <property type="match status" value="1"/>
</dbReference>
<feature type="transmembrane region" description="Helical" evidence="6">
    <location>
        <begin position="212"/>
        <end position="229"/>
    </location>
</feature>
<evidence type="ECO:0000256" key="1">
    <source>
        <dbReference type="ARBA" id="ARBA00004651"/>
    </source>
</evidence>
<dbReference type="RefSeq" id="WP_119297477.1">
    <property type="nucleotide sequence ID" value="NZ_BHGK01000001.1"/>
</dbReference>